<accession>A0A0F9G1H3</accession>
<evidence type="ECO:0000259" key="1">
    <source>
        <dbReference type="Pfam" id="PF00534"/>
    </source>
</evidence>
<dbReference type="SUPFAM" id="SSF53756">
    <property type="entry name" value="UDP-Glycosyltransferase/glycogen phosphorylase"/>
    <property type="match status" value="1"/>
</dbReference>
<organism evidence="2">
    <name type="scientific">marine sediment metagenome</name>
    <dbReference type="NCBI Taxonomy" id="412755"/>
    <lineage>
        <taxon>unclassified sequences</taxon>
        <taxon>metagenomes</taxon>
        <taxon>ecological metagenomes</taxon>
    </lineage>
</organism>
<dbReference type="Gene3D" id="3.40.50.2000">
    <property type="entry name" value="Glycogen Phosphorylase B"/>
    <property type="match status" value="1"/>
</dbReference>
<dbReference type="CDD" id="cd03801">
    <property type="entry name" value="GT4_PimA-like"/>
    <property type="match status" value="1"/>
</dbReference>
<dbReference type="EMBL" id="LAZR01019449">
    <property type="protein sequence ID" value="KKL92493.1"/>
    <property type="molecule type" value="Genomic_DNA"/>
</dbReference>
<feature type="domain" description="Glycosyl transferase family 1" evidence="1">
    <location>
        <begin position="207"/>
        <end position="351"/>
    </location>
</feature>
<dbReference type="AlphaFoldDB" id="A0A0F9G1H3"/>
<name>A0A0F9G1H3_9ZZZZ</name>
<dbReference type="Gene3D" id="3.40.50.11930">
    <property type="match status" value="1"/>
</dbReference>
<dbReference type="GO" id="GO:0016757">
    <property type="term" value="F:glycosyltransferase activity"/>
    <property type="evidence" value="ECO:0007669"/>
    <property type="project" value="InterPro"/>
</dbReference>
<dbReference type="PANTHER" id="PTHR46656">
    <property type="entry name" value="PUTATIVE-RELATED"/>
    <property type="match status" value="1"/>
</dbReference>
<gene>
    <name evidence="2" type="ORF">LCGC14_1884150</name>
</gene>
<proteinExistence type="predicted"/>
<comment type="caution">
    <text evidence="2">The sequence shown here is derived from an EMBL/GenBank/DDBJ whole genome shotgun (WGS) entry which is preliminary data.</text>
</comment>
<dbReference type="PANTHER" id="PTHR46656:SF3">
    <property type="entry name" value="PUTATIVE-RELATED"/>
    <property type="match status" value="1"/>
</dbReference>
<dbReference type="InterPro" id="IPR001296">
    <property type="entry name" value="Glyco_trans_1"/>
</dbReference>
<dbReference type="Pfam" id="PF00534">
    <property type="entry name" value="Glycos_transf_1"/>
    <property type="match status" value="1"/>
</dbReference>
<evidence type="ECO:0000313" key="2">
    <source>
        <dbReference type="EMBL" id="KKL92493.1"/>
    </source>
</evidence>
<reference evidence="2" key="1">
    <citation type="journal article" date="2015" name="Nature">
        <title>Complex archaea that bridge the gap between prokaryotes and eukaryotes.</title>
        <authorList>
            <person name="Spang A."/>
            <person name="Saw J.H."/>
            <person name="Jorgensen S.L."/>
            <person name="Zaremba-Niedzwiedzka K."/>
            <person name="Martijn J."/>
            <person name="Lind A.E."/>
            <person name="van Eijk R."/>
            <person name="Schleper C."/>
            <person name="Guy L."/>
            <person name="Ettema T.J."/>
        </authorList>
    </citation>
    <scope>NUCLEOTIDE SEQUENCE</scope>
</reference>
<protein>
    <recommendedName>
        <fullName evidence="1">Glycosyl transferase family 1 domain-containing protein</fullName>
    </recommendedName>
</protein>
<sequence length="444" mass="50451">MAQPKFLERIDPNIGAKPLKKTKIIFYGDSPTCATGFGQVSRNILPALHNSGRYEVDILGINYWGDPHEYPFNIWPMAVNQQRDPYGRQRLQQHLLDPKLDYDILFFLQDTFILDFVPQMLENLKKSGKRFKSVFYYPVDGVPKEAWILAAHAVDYPITYSQFAREQSIAQVPEIADKLQVMPHGVNPDVFHPLPEAQVKQFRQQFFGPSADKFVITNVNRNQQRKDIPATIRAFQEFKKQRPNSILYLHMAAVDQGWNLPEVIKGFGLDLKEDVILPQNFTPSNGFPLEVVNMIYNASDVVMSTTVGEGWGLSWTEAMACKTPVVFPQNTCLGEYITEETGFPYPSGGDIDHITVLPNDNEVPRPTGHLHKLVEQLLLVHDRPEEAKKRADAGFEMVSNGLFWNEHINPRWVDIFDKIVEDSHSSPTGIAVDTNAPVFKGEML</sequence>